<reference evidence="2" key="1">
    <citation type="submission" date="2023-08" db="EMBL/GenBank/DDBJ databases">
        <authorList>
            <person name="Audoor S."/>
            <person name="Bilcke G."/>
        </authorList>
    </citation>
    <scope>NUCLEOTIDE SEQUENCE</scope>
</reference>
<keyword evidence="1" id="KW-0732">Signal</keyword>
<gene>
    <name evidence="2" type="ORF">CYCCA115_LOCUS6877</name>
</gene>
<organism evidence="2 3">
    <name type="scientific">Cylindrotheca closterium</name>
    <dbReference type="NCBI Taxonomy" id="2856"/>
    <lineage>
        <taxon>Eukaryota</taxon>
        <taxon>Sar</taxon>
        <taxon>Stramenopiles</taxon>
        <taxon>Ochrophyta</taxon>
        <taxon>Bacillariophyta</taxon>
        <taxon>Bacillariophyceae</taxon>
        <taxon>Bacillariophycidae</taxon>
        <taxon>Bacillariales</taxon>
        <taxon>Bacillariaceae</taxon>
        <taxon>Cylindrotheca</taxon>
    </lineage>
</organism>
<dbReference type="EMBL" id="CAKOGP040000890">
    <property type="protein sequence ID" value="CAJ1940112.1"/>
    <property type="molecule type" value="Genomic_DNA"/>
</dbReference>
<keyword evidence="3" id="KW-1185">Reference proteome</keyword>
<sequence>MRSSLVLLLSLCGMASSFQSFNPMQGPRSDIVVMEAHPKSMEKWGKAAVAVLATAVVLSTATPSFADEYGRETETDTLFTGETTMICTKRGPLGACLKTVQRTSSNDNDKSDKYFQTPTEMIKRKDLQAQMDSENEGNELIQKLRLQTEANREKNELAVQQRTLLNDASASFGPFDGQVVILNENGNGFTLLSNPQAMRLKSAGFIKDKKFIKQPTQEELDKALESGPNIFQKAFGGGGGGDE</sequence>
<comment type="caution">
    <text evidence="2">The sequence shown here is derived from an EMBL/GenBank/DDBJ whole genome shotgun (WGS) entry which is preliminary data.</text>
</comment>
<dbReference type="AlphaFoldDB" id="A0AAD2CQT5"/>
<evidence type="ECO:0000313" key="3">
    <source>
        <dbReference type="Proteomes" id="UP001295423"/>
    </source>
</evidence>
<evidence type="ECO:0000256" key="1">
    <source>
        <dbReference type="SAM" id="SignalP"/>
    </source>
</evidence>
<dbReference type="Proteomes" id="UP001295423">
    <property type="component" value="Unassembled WGS sequence"/>
</dbReference>
<accession>A0AAD2CQT5</accession>
<proteinExistence type="predicted"/>
<evidence type="ECO:0000313" key="2">
    <source>
        <dbReference type="EMBL" id="CAJ1940112.1"/>
    </source>
</evidence>
<feature type="chain" id="PRO_5042150858" evidence="1">
    <location>
        <begin position="18"/>
        <end position="243"/>
    </location>
</feature>
<name>A0AAD2CQT5_9STRA</name>
<protein>
    <submittedName>
        <fullName evidence="2">Uncharacterized protein</fullName>
    </submittedName>
</protein>
<feature type="signal peptide" evidence="1">
    <location>
        <begin position="1"/>
        <end position="17"/>
    </location>
</feature>